<feature type="region of interest" description="Disordered" evidence="1">
    <location>
        <begin position="368"/>
        <end position="418"/>
    </location>
</feature>
<sequence length="442" mass="48195">MDFGGFTMAPSAVDMELDQKLYTMLDLEAKRYQNFFATLDENQQRLLPRDTALAFYGKSSLSEQEILDMYDLIKSLQLYPDASAVNETEFITGMHFIVCITKRNLAKLPPTFPKYLFPTLDLTPSSTTVTSNSISSMPSPDKDDMIGGFAGIRLNDNATVAVTSSPSSSMEPTGQMQPLQDAKSLCQLLEKEIHNKRVEATALSKVDESESKALQSLRGCLDLIAENVEKLGFPVPMTARSLEALDDFSNLLRNHVQTMKQEIQSMEISAQMLSIASEASSGSASSTRRESEDPFKEIAALTQQLLALQQQAVQLFQKRETLAKQVDQAKYKKVQQQQPTPLAAKTMDAFGATPPTSVHTPVEMQTAHHVGVTSPTPSQGSTTADGWSGFGSSNAHEVRNSESVQRTDSNPFDAFGGSASPVAMTSVAPASSNDDFNWGSFS</sequence>
<dbReference type="Gene3D" id="1.10.238.10">
    <property type="entry name" value="EF-hand"/>
    <property type="match status" value="1"/>
</dbReference>
<dbReference type="VEuPathDB" id="FungiDB:PYU1_G014464"/>
<name>K3XB96_GLOUD</name>
<dbReference type="SUPFAM" id="SSF47473">
    <property type="entry name" value="EF-hand"/>
    <property type="match status" value="1"/>
</dbReference>
<dbReference type="EnsemblProtists" id="PYU1_T014495">
    <property type="protein sequence ID" value="PYU1_T014495"/>
    <property type="gene ID" value="PYU1_G014464"/>
</dbReference>
<dbReference type="InterPro" id="IPR011992">
    <property type="entry name" value="EF-hand-dom_pair"/>
</dbReference>
<feature type="domain" description="EH" evidence="2">
    <location>
        <begin position="26"/>
        <end position="119"/>
    </location>
</feature>
<evidence type="ECO:0000256" key="1">
    <source>
        <dbReference type="SAM" id="MobiDB-lite"/>
    </source>
</evidence>
<proteinExistence type="predicted"/>
<dbReference type="Proteomes" id="UP000019132">
    <property type="component" value="Unassembled WGS sequence"/>
</dbReference>
<dbReference type="EMBL" id="GL376575">
    <property type="status" value="NOT_ANNOTATED_CDS"/>
    <property type="molecule type" value="Genomic_DNA"/>
</dbReference>
<accession>K3XB96</accession>
<organism evidence="3 4">
    <name type="scientific">Globisporangium ultimum (strain ATCC 200006 / CBS 805.95 / DAOM BR144)</name>
    <name type="common">Pythium ultimum</name>
    <dbReference type="NCBI Taxonomy" id="431595"/>
    <lineage>
        <taxon>Eukaryota</taxon>
        <taxon>Sar</taxon>
        <taxon>Stramenopiles</taxon>
        <taxon>Oomycota</taxon>
        <taxon>Peronosporomycetes</taxon>
        <taxon>Pythiales</taxon>
        <taxon>Pythiaceae</taxon>
        <taxon>Globisporangium</taxon>
    </lineage>
</organism>
<evidence type="ECO:0000259" key="2">
    <source>
        <dbReference type="Pfam" id="PF12763"/>
    </source>
</evidence>
<dbReference type="HOGENOM" id="CLU_051948_0_0_1"/>
<dbReference type="eggNOG" id="ENOG502S2GA">
    <property type="taxonomic scope" value="Eukaryota"/>
</dbReference>
<dbReference type="AlphaFoldDB" id="K3XB96"/>
<evidence type="ECO:0000313" key="4">
    <source>
        <dbReference type="Proteomes" id="UP000019132"/>
    </source>
</evidence>
<keyword evidence="4" id="KW-1185">Reference proteome</keyword>
<dbReference type="Pfam" id="PF12763">
    <property type="entry name" value="EH"/>
    <property type="match status" value="1"/>
</dbReference>
<protein>
    <recommendedName>
        <fullName evidence="2">EH domain-containing protein</fullName>
    </recommendedName>
</protein>
<reference evidence="3" key="3">
    <citation type="submission" date="2015-02" db="UniProtKB">
        <authorList>
            <consortium name="EnsemblProtists"/>
        </authorList>
    </citation>
    <scope>IDENTIFICATION</scope>
    <source>
        <strain evidence="3">DAOM BR144</strain>
    </source>
</reference>
<dbReference type="InterPro" id="IPR000261">
    <property type="entry name" value="EH_dom"/>
</dbReference>
<reference evidence="4" key="1">
    <citation type="journal article" date="2010" name="Genome Biol.">
        <title>Genome sequence of the necrotrophic plant pathogen Pythium ultimum reveals original pathogenicity mechanisms and effector repertoire.</title>
        <authorList>
            <person name="Levesque C.A."/>
            <person name="Brouwer H."/>
            <person name="Cano L."/>
            <person name="Hamilton J.P."/>
            <person name="Holt C."/>
            <person name="Huitema E."/>
            <person name="Raffaele S."/>
            <person name="Robideau G.P."/>
            <person name="Thines M."/>
            <person name="Win J."/>
            <person name="Zerillo M.M."/>
            <person name="Beakes G.W."/>
            <person name="Boore J.L."/>
            <person name="Busam D."/>
            <person name="Dumas B."/>
            <person name="Ferriera S."/>
            <person name="Fuerstenberg S.I."/>
            <person name="Gachon C.M."/>
            <person name="Gaulin E."/>
            <person name="Govers F."/>
            <person name="Grenville-Briggs L."/>
            <person name="Horner N."/>
            <person name="Hostetler J."/>
            <person name="Jiang R.H."/>
            <person name="Johnson J."/>
            <person name="Krajaejun T."/>
            <person name="Lin H."/>
            <person name="Meijer H.J."/>
            <person name="Moore B."/>
            <person name="Morris P."/>
            <person name="Phuntmart V."/>
            <person name="Puiu D."/>
            <person name="Shetty J."/>
            <person name="Stajich J.E."/>
            <person name="Tripathy S."/>
            <person name="Wawra S."/>
            <person name="van West P."/>
            <person name="Whitty B.R."/>
            <person name="Coutinho P.M."/>
            <person name="Henrissat B."/>
            <person name="Martin F."/>
            <person name="Thomas P.D."/>
            <person name="Tyler B.M."/>
            <person name="De Vries R.P."/>
            <person name="Kamoun S."/>
            <person name="Yandell M."/>
            <person name="Tisserat N."/>
            <person name="Buell C.R."/>
        </authorList>
    </citation>
    <scope>NUCLEOTIDE SEQUENCE</scope>
    <source>
        <strain evidence="4">DAOM:BR144</strain>
    </source>
</reference>
<dbReference type="InParanoid" id="K3XB96"/>
<reference evidence="4" key="2">
    <citation type="submission" date="2010-04" db="EMBL/GenBank/DDBJ databases">
        <authorList>
            <person name="Buell R."/>
            <person name="Hamilton J."/>
            <person name="Hostetler J."/>
        </authorList>
    </citation>
    <scope>NUCLEOTIDE SEQUENCE [LARGE SCALE GENOMIC DNA]</scope>
    <source>
        <strain evidence="4">DAOM:BR144</strain>
    </source>
</reference>
<evidence type="ECO:0000313" key="3">
    <source>
        <dbReference type="EnsemblProtists" id="PYU1_T014495"/>
    </source>
</evidence>
<feature type="compositionally biased region" description="Polar residues" evidence="1">
    <location>
        <begin position="373"/>
        <end position="410"/>
    </location>
</feature>
<dbReference type="OMA" id="LMQSHNS"/>